<dbReference type="Pfam" id="PF14299">
    <property type="entry name" value="PP2"/>
    <property type="match status" value="1"/>
</dbReference>
<proteinExistence type="predicted"/>
<protein>
    <submittedName>
        <fullName evidence="1">Uncharacterized protein</fullName>
    </submittedName>
</protein>
<dbReference type="PANTHER" id="PTHR32278">
    <property type="entry name" value="F-BOX DOMAIN-CONTAINING PROTEIN"/>
    <property type="match status" value="1"/>
</dbReference>
<evidence type="ECO:0000313" key="1">
    <source>
        <dbReference type="EMBL" id="KAI7734664.1"/>
    </source>
</evidence>
<reference evidence="1" key="1">
    <citation type="submission" date="2022-06" db="EMBL/GenBank/DDBJ databases">
        <title>Uncovering the hologenomic basis of an extraordinary plant invasion.</title>
        <authorList>
            <person name="Bieker V.C."/>
            <person name="Martin M.D."/>
            <person name="Gilbert T."/>
            <person name="Hodgins K."/>
            <person name="Battlay P."/>
            <person name="Petersen B."/>
            <person name="Wilson J."/>
        </authorList>
    </citation>
    <scope>NUCLEOTIDE SEQUENCE</scope>
    <source>
        <strain evidence="1">AA19_3_7</strain>
        <tissue evidence="1">Leaf</tissue>
    </source>
</reference>
<evidence type="ECO:0000313" key="2">
    <source>
        <dbReference type="Proteomes" id="UP001206925"/>
    </source>
</evidence>
<comment type="caution">
    <text evidence="1">The sequence shown here is derived from an EMBL/GenBank/DDBJ whole genome shotgun (WGS) entry which is preliminary data.</text>
</comment>
<dbReference type="InterPro" id="IPR025886">
    <property type="entry name" value="PP2-like"/>
</dbReference>
<organism evidence="1 2">
    <name type="scientific">Ambrosia artemisiifolia</name>
    <name type="common">Common ragweed</name>
    <dbReference type="NCBI Taxonomy" id="4212"/>
    <lineage>
        <taxon>Eukaryota</taxon>
        <taxon>Viridiplantae</taxon>
        <taxon>Streptophyta</taxon>
        <taxon>Embryophyta</taxon>
        <taxon>Tracheophyta</taxon>
        <taxon>Spermatophyta</taxon>
        <taxon>Magnoliopsida</taxon>
        <taxon>eudicotyledons</taxon>
        <taxon>Gunneridae</taxon>
        <taxon>Pentapetalae</taxon>
        <taxon>asterids</taxon>
        <taxon>campanulids</taxon>
        <taxon>Asterales</taxon>
        <taxon>Asteraceae</taxon>
        <taxon>Asteroideae</taxon>
        <taxon>Heliantheae alliance</taxon>
        <taxon>Heliantheae</taxon>
        <taxon>Ambrosia</taxon>
    </lineage>
</organism>
<keyword evidence="2" id="KW-1185">Reference proteome</keyword>
<sequence length="283" mass="32863">MMKKPQGDVIFPTKQKAYSTLSRGVLIKINHEANMWFWITKLNGKKCFLLPPTLLSFGRQCFTIRPAWHSYDKLPSMKSRIKTVLSLSLSKLVAMRIDVPYGLWSTNTTYGCYLVYKMPQDFVCEIMFQMKFGYGSVVCGQHPGIIAYMSIPQNHVIERDDAFGYPEPINKPNTIQLPKKRKDGWLEVNLGNNSDIEWTNMQDDEWFDYFWQMGKSTWESWFLPSTSTSTSTSISDNESCKRADNIFTLNPRYFSSITIYMWPLYNATKNPNLILQGVEFRPL</sequence>
<dbReference type="PANTHER" id="PTHR32278:SF104">
    <property type="entry name" value="PHLOEM PROTEIN 2-LIKE PROTEIN-RELATED"/>
    <property type="match status" value="1"/>
</dbReference>
<dbReference type="Proteomes" id="UP001206925">
    <property type="component" value="Unassembled WGS sequence"/>
</dbReference>
<name>A0AAD5GAU0_AMBAR</name>
<dbReference type="AlphaFoldDB" id="A0AAD5GAU0"/>
<gene>
    <name evidence="1" type="ORF">M8C21_016383</name>
</gene>
<dbReference type="EMBL" id="JAMZMK010009672">
    <property type="protein sequence ID" value="KAI7734664.1"/>
    <property type="molecule type" value="Genomic_DNA"/>
</dbReference>
<accession>A0AAD5GAU0</accession>